<keyword evidence="3" id="KW-1185">Reference proteome</keyword>
<organism evidence="2 3">
    <name type="scientific">Marmota monax</name>
    <name type="common">Woodchuck</name>
    <dbReference type="NCBI Taxonomy" id="9995"/>
    <lineage>
        <taxon>Eukaryota</taxon>
        <taxon>Metazoa</taxon>
        <taxon>Chordata</taxon>
        <taxon>Craniata</taxon>
        <taxon>Vertebrata</taxon>
        <taxon>Euteleostomi</taxon>
        <taxon>Mammalia</taxon>
        <taxon>Eutheria</taxon>
        <taxon>Euarchontoglires</taxon>
        <taxon>Glires</taxon>
        <taxon>Rodentia</taxon>
        <taxon>Sciuromorpha</taxon>
        <taxon>Sciuridae</taxon>
        <taxon>Xerinae</taxon>
        <taxon>Marmotini</taxon>
        <taxon>Marmota</taxon>
    </lineage>
</organism>
<feature type="compositionally biased region" description="Basic residues" evidence="1">
    <location>
        <begin position="1"/>
        <end position="10"/>
    </location>
</feature>
<accession>A0A5E4C904</accession>
<feature type="region of interest" description="Disordered" evidence="1">
    <location>
        <begin position="1"/>
        <end position="54"/>
    </location>
</feature>
<name>A0A5E4C904_MARMO</name>
<reference evidence="2" key="1">
    <citation type="submission" date="2019-04" db="EMBL/GenBank/DDBJ databases">
        <authorList>
            <person name="Alioto T."/>
            <person name="Alioto T."/>
        </authorList>
    </citation>
    <scope>NUCLEOTIDE SEQUENCE [LARGE SCALE GENOMIC DNA]</scope>
</reference>
<sequence length="54" mass="6061">KLLSHRGRRGRAGETLSPYSPQPPRRCRVEDKRGSGPVHGARRRPGGAKMRNTR</sequence>
<dbReference type="Proteomes" id="UP000335636">
    <property type="component" value="Unassembled WGS sequence"/>
</dbReference>
<evidence type="ECO:0000256" key="1">
    <source>
        <dbReference type="SAM" id="MobiDB-lite"/>
    </source>
</evidence>
<evidence type="ECO:0000313" key="2">
    <source>
        <dbReference type="EMBL" id="VTJ77629.1"/>
    </source>
</evidence>
<proteinExistence type="predicted"/>
<dbReference type="EMBL" id="CABDUW010000985">
    <property type="protein sequence ID" value="VTJ77629.1"/>
    <property type="molecule type" value="Genomic_DNA"/>
</dbReference>
<comment type="caution">
    <text evidence="2">The sequence shown here is derived from an EMBL/GenBank/DDBJ whole genome shotgun (WGS) entry which is preliminary data.</text>
</comment>
<feature type="compositionally biased region" description="Basic residues" evidence="1">
    <location>
        <begin position="40"/>
        <end position="54"/>
    </location>
</feature>
<gene>
    <name evidence="2" type="ORF">MONAX_5E022512</name>
</gene>
<evidence type="ECO:0000313" key="3">
    <source>
        <dbReference type="Proteomes" id="UP000335636"/>
    </source>
</evidence>
<protein>
    <submittedName>
        <fullName evidence="2">Uncharacterized protein</fullName>
    </submittedName>
</protein>
<dbReference type="AlphaFoldDB" id="A0A5E4C904"/>
<feature type="non-terminal residue" evidence="2">
    <location>
        <position position="1"/>
    </location>
</feature>